<proteinExistence type="predicted"/>
<feature type="domain" description="AAA+ ATPase" evidence="1">
    <location>
        <begin position="16"/>
        <end position="176"/>
    </location>
</feature>
<accession>A0ABM9W6K6</accession>
<comment type="caution">
    <text evidence="2">The sequence shown here is derived from an EMBL/GenBank/DDBJ whole genome shotgun (WGS) entry which is preliminary data.</text>
</comment>
<dbReference type="InterPro" id="IPR027417">
    <property type="entry name" value="P-loop_NTPase"/>
</dbReference>
<protein>
    <submittedName>
        <fullName evidence="2">AAA domain (Dynein-related subfamily)</fullName>
    </submittedName>
</protein>
<name>A0ABM9W6K6_9FIRM</name>
<dbReference type="SMART" id="SM00382">
    <property type="entry name" value="AAA"/>
    <property type="match status" value="1"/>
</dbReference>
<evidence type="ECO:0000259" key="1">
    <source>
        <dbReference type="SMART" id="SM00382"/>
    </source>
</evidence>
<dbReference type="Proteomes" id="UP000245702">
    <property type="component" value="Unassembled WGS sequence"/>
</dbReference>
<gene>
    <name evidence="2" type="ORF">SSPH_03369</name>
</gene>
<dbReference type="CDD" id="cd00009">
    <property type="entry name" value="AAA"/>
    <property type="match status" value="1"/>
</dbReference>
<dbReference type="RefSeq" id="WP_075754061.1">
    <property type="nucleotide sequence ID" value="NZ_CP146991.1"/>
</dbReference>
<sequence length="374" mass="42498">MNYTDTLKSVDLVLATGEVPLIIGESGIGKTALAKEIARMNNWSLIVINGNLLKEGEIGGLPTIDSYTKVTAKGAALEKKTTVYAVHNKLREIDEEIAKGKTVLLFIDEINRCEHTVQQELMNIILNREINDYKLHESVKIVAAMNPSNKYGSDLDYQVVDMDAAQENRFVWLYMEPDYKQWLAWAIDAGIEQKVIEFISTFPDYLHKINTEDINATPRSYERISSIYKIYKEKKAAIPRAVFVNVIRGNVGKLIAEEFVSFVESDYNLLIAYEDVFACDALPESIITRVKNESHTRLYLSAKNILKALEANIKNAAATPGYIDRLIEFLKTYPVDLMIGIMKDIKNSYPEVYKQAIENEDFVESYFNSYSSIR</sequence>
<dbReference type="InterPro" id="IPR011704">
    <property type="entry name" value="ATPase_dyneun-rel_AAA"/>
</dbReference>
<reference evidence="2 3" key="1">
    <citation type="submission" date="2016-01" db="EMBL/GenBank/DDBJ databases">
        <authorList>
            <person name="Brown R."/>
        </authorList>
    </citation>
    <scope>NUCLEOTIDE SEQUENCE [LARGE SCALE GENOMIC DNA]</scope>
    <source>
        <strain evidence="2">Sporomusa sphaeroides DSM 2875</strain>
    </source>
</reference>
<dbReference type="EMBL" id="FCOW01000022">
    <property type="protein sequence ID" value="CVK20701.1"/>
    <property type="molecule type" value="Genomic_DNA"/>
</dbReference>
<dbReference type="Pfam" id="PF07728">
    <property type="entry name" value="AAA_5"/>
    <property type="match status" value="1"/>
</dbReference>
<keyword evidence="3" id="KW-1185">Reference proteome</keyword>
<dbReference type="Gene3D" id="3.40.50.300">
    <property type="entry name" value="P-loop containing nucleotide triphosphate hydrolases"/>
    <property type="match status" value="1"/>
</dbReference>
<organism evidence="2 3">
    <name type="scientific">Sporomusa sphaeroides DSM 2875</name>
    <dbReference type="NCBI Taxonomy" id="1337886"/>
    <lineage>
        <taxon>Bacteria</taxon>
        <taxon>Bacillati</taxon>
        <taxon>Bacillota</taxon>
        <taxon>Negativicutes</taxon>
        <taxon>Selenomonadales</taxon>
        <taxon>Sporomusaceae</taxon>
        <taxon>Sporomusa</taxon>
    </lineage>
</organism>
<evidence type="ECO:0000313" key="3">
    <source>
        <dbReference type="Proteomes" id="UP000245702"/>
    </source>
</evidence>
<evidence type="ECO:0000313" key="2">
    <source>
        <dbReference type="EMBL" id="CVK20701.1"/>
    </source>
</evidence>
<dbReference type="InterPro" id="IPR003593">
    <property type="entry name" value="AAA+_ATPase"/>
</dbReference>
<dbReference type="SUPFAM" id="SSF52540">
    <property type="entry name" value="P-loop containing nucleoside triphosphate hydrolases"/>
    <property type="match status" value="1"/>
</dbReference>